<dbReference type="AlphaFoldDB" id="J3LXG0"/>
<dbReference type="Gramene" id="OB04G18350.1">
    <property type="protein sequence ID" value="OB04G18350.1"/>
    <property type="gene ID" value="OB04G18350"/>
</dbReference>
<sequence>PRRRTRRRPWRTRPCCSATRARSTAPAPSCSSPCTRPRDRVIDRSSSPLIPP</sequence>
<feature type="compositionally biased region" description="Basic residues" evidence="1">
    <location>
        <begin position="1"/>
        <end position="11"/>
    </location>
</feature>
<accession>J3LXG0</accession>
<name>J3LXG0_ORYBR</name>
<protein>
    <submittedName>
        <fullName evidence="2">Uncharacterized protein</fullName>
    </submittedName>
</protein>
<dbReference type="HOGENOM" id="CLU_3093631_0_0_1"/>
<reference evidence="2" key="1">
    <citation type="journal article" date="2013" name="Nat. Commun.">
        <title>Whole-genome sequencing of Oryza brachyantha reveals mechanisms underlying Oryza genome evolution.</title>
        <authorList>
            <person name="Chen J."/>
            <person name="Huang Q."/>
            <person name="Gao D."/>
            <person name="Wang J."/>
            <person name="Lang Y."/>
            <person name="Liu T."/>
            <person name="Li B."/>
            <person name="Bai Z."/>
            <person name="Luis Goicoechea J."/>
            <person name="Liang C."/>
            <person name="Chen C."/>
            <person name="Zhang W."/>
            <person name="Sun S."/>
            <person name="Liao Y."/>
            <person name="Zhang X."/>
            <person name="Yang L."/>
            <person name="Song C."/>
            <person name="Wang M."/>
            <person name="Shi J."/>
            <person name="Liu G."/>
            <person name="Liu J."/>
            <person name="Zhou H."/>
            <person name="Zhou W."/>
            <person name="Yu Q."/>
            <person name="An N."/>
            <person name="Chen Y."/>
            <person name="Cai Q."/>
            <person name="Wang B."/>
            <person name="Liu B."/>
            <person name="Min J."/>
            <person name="Huang Y."/>
            <person name="Wu H."/>
            <person name="Li Z."/>
            <person name="Zhang Y."/>
            <person name="Yin Y."/>
            <person name="Song W."/>
            <person name="Jiang J."/>
            <person name="Jackson S.A."/>
            <person name="Wing R.A."/>
            <person name="Wang J."/>
            <person name="Chen M."/>
        </authorList>
    </citation>
    <scope>NUCLEOTIDE SEQUENCE [LARGE SCALE GENOMIC DNA]</scope>
    <source>
        <strain evidence="2">cv. IRGC 101232</strain>
    </source>
</reference>
<organism evidence="2">
    <name type="scientific">Oryza brachyantha</name>
    <name type="common">malo sina</name>
    <dbReference type="NCBI Taxonomy" id="4533"/>
    <lineage>
        <taxon>Eukaryota</taxon>
        <taxon>Viridiplantae</taxon>
        <taxon>Streptophyta</taxon>
        <taxon>Embryophyta</taxon>
        <taxon>Tracheophyta</taxon>
        <taxon>Spermatophyta</taxon>
        <taxon>Magnoliopsida</taxon>
        <taxon>Liliopsida</taxon>
        <taxon>Poales</taxon>
        <taxon>Poaceae</taxon>
        <taxon>BOP clade</taxon>
        <taxon>Oryzoideae</taxon>
        <taxon>Oryzeae</taxon>
        <taxon>Oryzinae</taxon>
        <taxon>Oryza</taxon>
    </lineage>
</organism>
<dbReference type="Proteomes" id="UP000006038">
    <property type="component" value="Chromosome 4"/>
</dbReference>
<keyword evidence="3" id="KW-1185">Reference proteome</keyword>
<reference evidence="2" key="2">
    <citation type="submission" date="2013-04" db="UniProtKB">
        <authorList>
            <consortium name="EnsemblPlants"/>
        </authorList>
    </citation>
    <scope>IDENTIFICATION</scope>
</reference>
<evidence type="ECO:0000256" key="1">
    <source>
        <dbReference type="SAM" id="MobiDB-lite"/>
    </source>
</evidence>
<evidence type="ECO:0000313" key="3">
    <source>
        <dbReference type="Proteomes" id="UP000006038"/>
    </source>
</evidence>
<evidence type="ECO:0000313" key="2">
    <source>
        <dbReference type="EnsemblPlants" id="OB04G18350.1"/>
    </source>
</evidence>
<proteinExistence type="predicted"/>
<feature type="compositionally biased region" description="Low complexity" evidence="1">
    <location>
        <begin position="20"/>
        <end position="35"/>
    </location>
</feature>
<dbReference type="EnsemblPlants" id="OB04G18350.1">
    <property type="protein sequence ID" value="OB04G18350.1"/>
    <property type="gene ID" value="OB04G18350"/>
</dbReference>
<feature type="region of interest" description="Disordered" evidence="1">
    <location>
        <begin position="1"/>
        <end position="52"/>
    </location>
</feature>